<feature type="transmembrane region" description="Helical" evidence="6">
    <location>
        <begin position="103"/>
        <end position="120"/>
    </location>
</feature>
<dbReference type="InterPro" id="IPR051791">
    <property type="entry name" value="Pra-immunoreactive"/>
</dbReference>
<evidence type="ECO:0000256" key="4">
    <source>
        <dbReference type="ARBA" id="ARBA00022989"/>
    </source>
</evidence>
<keyword evidence="5 6" id="KW-0472">Membrane</keyword>
<keyword evidence="4 6" id="KW-1133">Transmembrane helix</keyword>
<proteinExistence type="predicted"/>
<dbReference type="Pfam" id="PF06271">
    <property type="entry name" value="RDD"/>
    <property type="match status" value="1"/>
</dbReference>
<gene>
    <name evidence="8" type="ORF">METZ01_LOCUS127230</name>
</gene>
<organism evidence="8">
    <name type="scientific">marine metagenome</name>
    <dbReference type="NCBI Taxonomy" id="408172"/>
    <lineage>
        <taxon>unclassified sequences</taxon>
        <taxon>metagenomes</taxon>
        <taxon>ecological metagenomes</taxon>
    </lineage>
</organism>
<evidence type="ECO:0000256" key="2">
    <source>
        <dbReference type="ARBA" id="ARBA00022475"/>
    </source>
</evidence>
<evidence type="ECO:0000256" key="5">
    <source>
        <dbReference type="ARBA" id="ARBA00023136"/>
    </source>
</evidence>
<keyword evidence="2" id="KW-1003">Cell membrane</keyword>
<evidence type="ECO:0000256" key="3">
    <source>
        <dbReference type="ARBA" id="ARBA00022692"/>
    </source>
</evidence>
<keyword evidence="3 6" id="KW-0812">Transmembrane</keyword>
<evidence type="ECO:0000256" key="6">
    <source>
        <dbReference type="SAM" id="Phobius"/>
    </source>
</evidence>
<name>A0A381YBB8_9ZZZZ</name>
<dbReference type="PANTHER" id="PTHR36115">
    <property type="entry name" value="PROLINE-RICH ANTIGEN HOMOLOG-RELATED"/>
    <property type="match status" value="1"/>
</dbReference>
<sequence>MTATFFLLLALVVSQILWFMDDISDSIAPEPWGNGFAATVAFLFLHLVYEVSFHTWGGGQTPGKLLTRCKVVTLANGASPGPFRSSLRWLLPGLPFPLLFTTIPWLGFLLLVGTGIPAVFDRRRRSIHDMLAATIVITHAPTDAERKDSESLRERKAVHFKNLLDFPGRHRFGA</sequence>
<dbReference type="EMBL" id="UINC01017833">
    <property type="protein sequence ID" value="SVA74376.1"/>
    <property type="molecule type" value="Genomic_DNA"/>
</dbReference>
<accession>A0A381YBB8</accession>
<comment type="subcellular location">
    <subcellularLocation>
        <location evidence="1">Cell membrane</location>
        <topology evidence="1">Multi-pass membrane protein</topology>
    </subcellularLocation>
</comment>
<dbReference type="GO" id="GO:0005886">
    <property type="term" value="C:plasma membrane"/>
    <property type="evidence" value="ECO:0007669"/>
    <property type="project" value="UniProtKB-SubCell"/>
</dbReference>
<evidence type="ECO:0000259" key="7">
    <source>
        <dbReference type="Pfam" id="PF06271"/>
    </source>
</evidence>
<evidence type="ECO:0000313" key="8">
    <source>
        <dbReference type="EMBL" id="SVA74376.1"/>
    </source>
</evidence>
<evidence type="ECO:0000256" key="1">
    <source>
        <dbReference type="ARBA" id="ARBA00004651"/>
    </source>
</evidence>
<feature type="domain" description="RDD" evidence="7">
    <location>
        <begin position="8"/>
        <end position="132"/>
    </location>
</feature>
<dbReference type="AlphaFoldDB" id="A0A381YBB8"/>
<protein>
    <recommendedName>
        <fullName evidence="7">RDD domain-containing protein</fullName>
    </recommendedName>
</protein>
<dbReference type="InterPro" id="IPR010432">
    <property type="entry name" value="RDD"/>
</dbReference>
<reference evidence="8" key="1">
    <citation type="submission" date="2018-05" db="EMBL/GenBank/DDBJ databases">
        <authorList>
            <person name="Lanie J.A."/>
            <person name="Ng W.-L."/>
            <person name="Kazmierczak K.M."/>
            <person name="Andrzejewski T.M."/>
            <person name="Davidsen T.M."/>
            <person name="Wayne K.J."/>
            <person name="Tettelin H."/>
            <person name="Glass J.I."/>
            <person name="Rusch D."/>
            <person name="Podicherti R."/>
            <person name="Tsui H.-C.T."/>
            <person name="Winkler M.E."/>
        </authorList>
    </citation>
    <scope>NUCLEOTIDE SEQUENCE</scope>
</reference>